<comment type="pathway">
    <text evidence="2">Phospholipid metabolism; phosphatidylglycerol biosynthesis; phosphatidylglycerol from CDP-diacylglycerol: step 1/2.</text>
</comment>
<dbReference type="PANTHER" id="PTHR14269">
    <property type="entry name" value="CDP-DIACYLGLYCEROL--GLYCEROL-3-PHOSPHATE 3-PHOSPHATIDYLTRANSFERASE-RELATED"/>
    <property type="match status" value="1"/>
</dbReference>
<dbReference type="InterPro" id="IPR004570">
    <property type="entry name" value="Phosphatidylglycerol_P_synth"/>
</dbReference>
<dbReference type="AlphaFoldDB" id="A0A8J6P584"/>
<evidence type="ECO:0000256" key="13">
    <source>
        <dbReference type="ARBA" id="ARBA00048586"/>
    </source>
</evidence>
<evidence type="ECO:0000256" key="2">
    <source>
        <dbReference type="ARBA" id="ARBA00005042"/>
    </source>
</evidence>
<comment type="similarity">
    <text evidence="3">Belongs to the CDP-alcohol phosphatidyltransferase class-I family.</text>
</comment>
<sequence>MDRRDIPNLITMLRMLLVIPIVWLLDNGFFLETLYLFAFAGMSDGLDGLLAKRMGWQSRLGSILDPLADKLLLVSTTVMLAWLGLIPVWLVVIIVFRDLLIVVGGTVYHYRVGQYDMAPSIVSKINTFTQISYVLGIVISQAFGGVSDEVITFSTYVVLTTTVMSGADYVWTWGWSAYRKQHGG</sequence>
<dbReference type="GO" id="GO:0016020">
    <property type="term" value="C:membrane"/>
    <property type="evidence" value="ECO:0007669"/>
    <property type="project" value="UniProtKB-SubCell"/>
</dbReference>
<dbReference type="EC" id="2.7.8.5" evidence="4"/>
<feature type="transmembrane region" description="Helical" evidence="14">
    <location>
        <begin position="31"/>
        <end position="50"/>
    </location>
</feature>
<dbReference type="GO" id="GO:0008444">
    <property type="term" value="F:CDP-diacylglycerol-glycerol-3-phosphate 3-phosphatidyltransferase activity"/>
    <property type="evidence" value="ECO:0007669"/>
    <property type="project" value="UniProtKB-EC"/>
</dbReference>
<keyword evidence="7 14" id="KW-0812">Transmembrane</keyword>
<gene>
    <name evidence="15" type="ORF">H8D24_06210</name>
</gene>
<evidence type="ECO:0000256" key="12">
    <source>
        <dbReference type="ARBA" id="ARBA00023264"/>
    </source>
</evidence>
<comment type="catalytic activity">
    <reaction evidence="13">
        <text>a CDP-1,2-diacyl-sn-glycerol + sn-glycerol 3-phosphate = a 1,2-diacyl-sn-glycero-3-phospho-(1'-sn-glycero-3'-phosphate) + CMP + H(+)</text>
        <dbReference type="Rhea" id="RHEA:12593"/>
        <dbReference type="ChEBI" id="CHEBI:15378"/>
        <dbReference type="ChEBI" id="CHEBI:57597"/>
        <dbReference type="ChEBI" id="CHEBI:58332"/>
        <dbReference type="ChEBI" id="CHEBI:60110"/>
        <dbReference type="ChEBI" id="CHEBI:60377"/>
        <dbReference type="EC" id="2.7.8.5"/>
    </reaction>
</comment>
<evidence type="ECO:0000256" key="11">
    <source>
        <dbReference type="ARBA" id="ARBA00023209"/>
    </source>
</evidence>
<dbReference type="InterPro" id="IPR043130">
    <property type="entry name" value="CDP-OH_PTrfase_TM_dom"/>
</dbReference>
<proteinExistence type="inferred from homology"/>
<comment type="caution">
    <text evidence="15">The sequence shown here is derived from an EMBL/GenBank/DDBJ whole genome shotgun (WGS) entry which is preliminary data.</text>
</comment>
<organism evidence="15 16">
    <name type="scientific">Candidatus Thiopontia autotrophica</name>
    <dbReference type="NCBI Taxonomy" id="2841688"/>
    <lineage>
        <taxon>Bacteria</taxon>
        <taxon>Pseudomonadati</taxon>
        <taxon>Pseudomonadota</taxon>
        <taxon>Gammaproteobacteria</taxon>
        <taxon>Candidatus Thiopontia</taxon>
    </lineage>
</organism>
<evidence type="ECO:0000256" key="1">
    <source>
        <dbReference type="ARBA" id="ARBA00004141"/>
    </source>
</evidence>
<evidence type="ECO:0000256" key="6">
    <source>
        <dbReference type="ARBA" id="ARBA00022516"/>
    </source>
</evidence>
<evidence type="ECO:0000256" key="9">
    <source>
        <dbReference type="ARBA" id="ARBA00023098"/>
    </source>
</evidence>
<evidence type="ECO:0000256" key="5">
    <source>
        <dbReference type="ARBA" id="ARBA00014944"/>
    </source>
</evidence>
<feature type="transmembrane region" description="Helical" evidence="14">
    <location>
        <begin position="71"/>
        <end position="96"/>
    </location>
</feature>
<evidence type="ECO:0000256" key="8">
    <source>
        <dbReference type="ARBA" id="ARBA00022989"/>
    </source>
</evidence>
<keyword evidence="12" id="KW-1208">Phospholipid metabolism</keyword>
<evidence type="ECO:0000256" key="10">
    <source>
        <dbReference type="ARBA" id="ARBA00023136"/>
    </source>
</evidence>
<evidence type="ECO:0000256" key="14">
    <source>
        <dbReference type="SAM" id="Phobius"/>
    </source>
</evidence>
<dbReference type="InterPro" id="IPR000462">
    <property type="entry name" value="CDP-OH_P_trans"/>
</dbReference>
<dbReference type="PIRSF" id="PIRSF000847">
    <property type="entry name" value="Phos_ph_gly_syn"/>
    <property type="match status" value="1"/>
</dbReference>
<keyword evidence="11" id="KW-0594">Phospholipid biosynthesis</keyword>
<comment type="subcellular location">
    <subcellularLocation>
        <location evidence="1">Membrane</location>
        <topology evidence="1">Multi-pass membrane protein</topology>
    </subcellularLocation>
</comment>
<reference evidence="15 16" key="1">
    <citation type="submission" date="2020-08" db="EMBL/GenBank/DDBJ databases">
        <title>Bridging the membrane lipid divide: bacteria of the FCB group superphylum have the potential to synthesize archaeal ether lipids.</title>
        <authorList>
            <person name="Villanueva L."/>
            <person name="Von Meijenfeldt F.A.B."/>
            <person name="Westbye A.B."/>
            <person name="Yadav S."/>
            <person name="Hopmans E.C."/>
            <person name="Dutilh B.E."/>
            <person name="Sinninghe Damste J.S."/>
        </authorList>
    </citation>
    <scope>NUCLEOTIDE SEQUENCE [LARGE SCALE GENOMIC DNA]</scope>
    <source>
        <strain evidence="15">NIOZ-UU100</strain>
    </source>
</reference>
<evidence type="ECO:0000256" key="4">
    <source>
        <dbReference type="ARBA" id="ARBA00013170"/>
    </source>
</evidence>
<evidence type="ECO:0000313" key="15">
    <source>
        <dbReference type="EMBL" id="MBC8519980.1"/>
    </source>
</evidence>
<dbReference type="Proteomes" id="UP000654401">
    <property type="component" value="Unassembled WGS sequence"/>
</dbReference>
<evidence type="ECO:0000256" key="7">
    <source>
        <dbReference type="ARBA" id="ARBA00022692"/>
    </source>
</evidence>
<accession>A0A8J6P584</accession>
<dbReference type="EMBL" id="JACNFK010000031">
    <property type="protein sequence ID" value="MBC8519980.1"/>
    <property type="molecule type" value="Genomic_DNA"/>
</dbReference>
<evidence type="ECO:0000256" key="3">
    <source>
        <dbReference type="ARBA" id="ARBA00010441"/>
    </source>
</evidence>
<evidence type="ECO:0000313" key="16">
    <source>
        <dbReference type="Proteomes" id="UP000654401"/>
    </source>
</evidence>
<protein>
    <recommendedName>
        <fullName evidence="5">CDP-diacylglycerol--glycerol-3-phosphate 3-phosphatidyltransferase</fullName>
        <ecNumber evidence="4">2.7.8.5</ecNumber>
    </recommendedName>
</protein>
<keyword evidence="9" id="KW-0443">Lipid metabolism</keyword>
<dbReference type="InterPro" id="IPR050324">
    <property type="entry name" value="CDP-alcohol_PTase-I"/>
</dbReference>
<keyword evidence="6" id="KW-0444">Lipid biosynthesis</keyword>
<dbReference type="GO" id="GO:0046474">
    <property type="term" value="P:glycerophospholipid biosynthetic process"/>
    <property type="evidence" value="ECO:0007669"/>
    <property type="project" value="TreeGrafter"/>
</dbReference>
<dbReference type="Pfam" id="PF01066">
    <property type="entry name" value="CDP-OH_P_transf"/>
    <property type="match status" value="1"/>
</dbReference>
<keyword evidence="10 14" id="KW-0472">Membrane</keyword>
<name>A0A8J6P584_9GAMM</name>
<keyword evidence="8 14" id="KW-1133">Transmembrane helix</keyword>
<dbReference type="Gene3D" id="1.20.120.1760">
    <property type="match status" value="1"/>
</dbReference>
<dbReference type="PANTHER" id="PTHR14269:SF11">
    <property type="entry name" value="CDP-DIACYLGLYCEROL--GLYCEROL-3-PHOSPHATE 3-PHOSPHATIDYLTRANSFERASE"/>
    <property type="match status" value="1"/>
</dbReference>